<accession>A0A8H7UMK4</accession>
<dbReference type="SUPFAM" id="SSF51197">
    <property type="entry name" value="Clavaminate synthase-like"/>
    <property type="match status" value="1"/>
</dbReference>
<sequence length="416" mass="47753">MVMKWDQKAALATVKETFAGKDDILKQSYERLIPAMEQKREEIKAAGPNYIPTCEFQDVVDNNGRIPEDVVKRVRDTGCLIIKNVIDDEEVLQYKKEIQEYWYGNEDRTGKKVRSIQNSKAQVKMRQHPNLIKAMVAANYLWHDPSGEADWVPSKLMMYNDGCRIRLPGNPGGMDAHVDSGGIDRWLLEDYREIYNKVWEGKWEEHDPFIATKRVDLDKASNQLFRAFQGWVSLSEAGQEKGTIRLCPTIREQTAYYLLKPLVDPEITDKRWPYLQSMGLREELYPLINECLVTIPDVQPGDYVLWHCDLAHSVEYTHNGEKDSSVAYIPAAPMCSLNAKYLVAQRKTFLEGSSCPDYQFRHEDPTFEPLFENRGSEEDMSEAGKQLMGFAPYTADDNDDQRTKDVVAKCNAILGF</sequence>
<gene>
    <name evidence="1" type="ORF">INT44_003874</name>
</gene>
<comment type="caution">
    <text evidence="1">The sequence shown here is derived from an EMBL/GenBank/DDBJ whole genome shotgun (WGS) entry which is preliminary data.</text>
</comment>
<evidence type="ECO:0008006" key="3">
    <source>
        <dbReference type="Google" id="ProtNLM"/>
    </source>
</evidence>
<dbReference type="EMBL" id="JAEPRA010000001">
    <property type="protein sequence ID" value="KAG2188735.1"/>
    <property type="molecule type" value="Genomic_DNA"/>
</dbReference>
<dbReference type="InterPro" id="IPR010856">
    <property type="entry name" value="Gig2-like"/>
</dbReference>
<reference evidence="1" key="1">
    <citation type="submission" date="2020-12" db="EMBL/GenBank/DDBJ databases">
        <title>Metabolic potential, ecology and presence of endohyphal bacteria is reflected in genomic diversity of Mucoromycotina.</title>
        <authorList>
            <person name="Muszewska A."/>
            <person name="Okrasinska A."/>
            <person name="Steczkiewicz K."/>
            <person name="Drgas O."/>
            <person name="Orlowska M."/>
            <person name="Perlinska-Lenart U."/>
            <person name="Aleksandrzak-Piekarczyk T."/>
            <person name="Szatraj K."/>
            <person name="Zielenkiewicz U."/>
            <person name="Pilsyk S."/>
            <person name="Malc E."/>
            <person name="Mieczkowski P."/>
            <person name="Kruszewska J.S."/>
            <person name="Biernat P."/>
            <person name="Pawlowska J."/>
        </authorList>
    </citation>
    <scope>NUCLEOTIDE SEQUENCE</scope>
    <source>
        <strain evidence="1">WA0000051536</strain>
    </source>
</reference>
<keyword evidence="2" id="KW-1185">Reference proteome</keyword>
<dbReference type="PANTHER" id="PTHR30613:SF1">
    <property type="entry name" value="DUF1479 DOMAIN PROTEIN (AFU_ORTHOLOGUE AFUA_5G09280)"/>
    <property type="match status" value="1"/>
</dbReference>
<evidence type="ECO:0000313" key="2">
    <source>
        <dbReference type="Proteomes" id="UP000612746"/>
    </source>
</evidence>
<dbReference type="InterPro" id="IPR027443">
    <property type="entry name" value="IPNS-like_sf"/>
</dbReference>
<dbReference type="OrthoDB" id="8249012at2759"/>
<proteinExistence type="predicted"/>
<dbReference type="AlphaFoldDB" id="A0A8H7UMK4"/>
<dbReference type="Gene3D" id="2.60.120.330">
    <property type="entry name" value="B-lactam Antibiotic, Isopenicillin N Synthase, Chain"/>
    <property type="match status" value="1"/>
</dbReference>
<organism evidence="1 2">
    <name type="scientific">Umbelopsis vinacea</name>
    <dbReference type="NCBI Taxonomy" id="44442"/>
    <lineage>
        <taxon>Eukaryota</taxon>
        <taxon>Fungi</taxon>
        <taxon>Fungi incertae sedis</taxon>
        <taxon>Mucoromycota</taxon>
        <taxon>Mucoromycotina</taxon>
        <taxon>Umbelopsidomycetes</taxon>
        <taxon>Umbelopsidales</taxon>
        <taxon>Umbelopsidaceae</taxon>
        <taxon>Umbelopsis</taxon>
    </lineage>
</organism>
<protein>
    <recommendedName>
        <fullName evidence="3">DUF1479-domain-containing protein</fullName>
    </recommendedName>
</protein>
<dbReference type="Pfam" id="PF07350">
    <property type="entry name" value="Gig2-like"/>
    <property type="match status" value="1"/>
</dbReference>
<dbReference type="PANTHER" id="PTHR30613">
    <property type="entry name" value="UNCHARACTERIZED PROTEIN YBIU-RELATED"/>
    <property type="match status" value="1"/>
</dbReference>
<dbReference type="Proteomes" id="UP000612746">
    <property type="component" value="Unassembled WGS sequence"/>
</dbReference>
<evidence type="ECO:0000313" key="1">
    <source>
        <dbReference type="EMBL" id="KAG2188735.1"/>
    </source>
</evidence>
<name>A0A8H7UMK4_9FUNG</name>